<protein>
    <submittedName>
        <fullName evidence="13">Amt family ammonium transporter</fullName>
    </submittedName>
</protein>
<feature type="transmembrane region" description="Helical" evidence="8">
    <location>
        <begin position="311"/>
        <end position="329"/>
    </location>
</feature>
<dbReference type="InterPro" id="IPR000014">
    <property type="entry name" value="PAS"/>
</dbReference>
<dbReference type="PROSITE" id="PS01219">
    <property type="entry name" value="AMMONIUM_TRANSP"/>
    <property type="match status" value="1"/>
</dbReference>
<name>A0A4R3HZR6_9GAMM</name>
<feature type="transmembrane region" description="Helical" evidence="8">
    <location>
        <begin position="192"/>
        <end position="212"/>
    </location>
</feature>
<dbReference type="InterPro" id="IPR043128">
    <property type="entry name" value="Rev_trsase/Diguanyl_cyclase"/>
</dbReference>
<feature type="domain" description="GGDEF" evidence="12">
    <location>
        <begin position="618"/>
        <end position="751"/>
    </location>
</feature>
<evidence type="ECO:0000256" key="3">
    <source>
        <dbReference type="ARBA" id="ARBA00022448"/>
    </source>
</evidence>
<evidence type="ECO:0000259" key="9">
    <source>
        <dbReference type="PROSITE" id="PS50112"/>
    </source>
</evidence>
<dbReference type="InterPro" id="IPR029787">
    <property type="entry name" value="Nucleotide_cyclase"/>
</dbReference>
<dbReference type="SMART" id="SM00267">
    <property type="entry name" value="GGDEF"/>
    <property type="match status" value="1"/>
</dbReference>
<evidence type="ECO:0000313" key="13">
    <source>
        <dbReference type="EMBL" id="TCS38193.1"/>
    </source>
</evidence>
<evidence type="ECO:0000256" key="1">
    <source>
        <dbReference type="ARBA" id="ARBA00004141"/>
    </source>
</evidence>
<feature type="domain" description="EAL" evidence="11">
    <location>
        <begin position="760"/>
        <end position="1013"/>
    </location>
</feature>
<feature type="domain" description="PAC" evidence="10">
    <location>
        <begin position="534"/>
        <end position="586"/>
    </location>
</feature>
<dbReference type="InterPro" id="IPR001633">
    <property type="entry name" value="EAL_dom"/>
</dbReference>
<dbReference type="RefSeq" id="WP_132702896.1">
    <property type="nucleotide sequence ID" value="NZ_SLZR01000016.1"/>
</dbReference>
<evidence type="ECO:0000256" key="8">
    <source>
        <dbReference type="SAM" id="Phobius"/>
    </source>
</evidence>
<dbReference type="InterPro" id="IPR035919">
    <property type="entry name" value="EAL_sf"/>
</dbReference>
<dbReference type="GO" id="GO:0016020">
    <property type="term" value="C:membrane"/>
    <property type="evidence" value="ECO:0007669"/>
    <property type="project" value="UniProtKB-SubCell"/>
</dbReference>
<dbReference type="SUPFAM" id="SSF55073">
    <property type="entry name" value="Nucleotide cyclase"/>
    <property type="match status" value="1"/>
</dbReference>
<feature type="transmembrane region" description="Helical" evidence="8">
    <location>
        <begin position="344"/>
        <end position="366"/>
    </location>
</feature>
<dbReference type="Gene3D" id="3.20.20.450">
    <property type="entry name" value="EAL domain"/>
    <property type="match status" value="1"/>
</dbReference>
<feature type="transmembrane region" description="Helical" evidence="8">
    <location>
        <begin position="113"/>
        <end position="135"/>
    </location>
</feature>
<gene>
    <name evidence="13" type="ORF">BCF53_1161</name>
</gene>
<feature type="domain" description="PAS" evidence="9">
    <location>
        <begin position="456"/>
        <end position="521"/>
    </location>
</feature>
<keyword evidence="3" id="KW-0813">Transport</keyword>
<evidence type="ECO:0000256" key="6">
    <source>
        <dbReference type="ARBA" id="ARBA00023136"/>
    </source>
</evidence>
<reference evidence="13 14" key="1">
    <citation type="submission" date="2019-03" db="EMBL/GenBank/DDBJ databases">
        <title>Genomic Encyclopedia of Archaeal and Bacterial Type Strains, Phase II (KMG-II): from individual species to whole genera.</title>
        <authorList>
            <person name="Goeker M."/>
        </authorList>
    </citation>
    <scope>NUCLEOTIDE SEQUENCE [LARGE SCALE GENOMIC DNA]</scope>
    <source>
        <strain evidence="13 14">DSM 15388</strain>
    </source>
</reference>
<evidence type="ECO:0000256" key="7">
    <source>
        <dbReference type="ARBA" id="ARBA00023177"/>
    </source>
</evidence>
<dbReference type="InterPro" id="IPR029020">
    <property type="entry name" value="Ammonium/urea_transptr"/>
</dbReference>
<dbReference type="InterPro" id="IPR035965">
    <property type="entry name" value="PAS-like_dom_sf"/>
</dbReference>
<dbReference type="SMART" id="SM00091">
    <property type="entry name" value="PAS"/>
    <property type="match status" value="1"/>
</dbReference>
<dbReference type="SMART" id="SM00052">
    <property type="entry name" value="EAL"/>
    <property type="match status" value="1"/>
</dbReference>
<feature type="transmembrane region" description="Helical" evidence="8">
    <location>
        <begin position="45"/>
        <end position="69"/>
    </location>
</feature>
<accession>A0A4R3HZR6</accession>
<dbReference type="PANTHER" id="PTHR44757:SF2">
    <property type="entry name" value="BIOFILM ARCHITECTURE MAINTENANCE PROTEIN MBAA"/>
    <property type="match status" value="1"/>
</dbReference>
<dbReference type="Pfam" id="PF00563">
    <property type="entry name" value="EAL"/>
    <property type="match status" value="1"/>
</dbReference>
<dbReference type="CDD" id="cd01949">
    <property type="entry name" value="GGDEF"/>
    <property type="match status" value="1"/>
</dbReference>
<dbReference type="PANTHER" id="PTHR44757">
    <property type="entry name" value="DIGUANYLATE CYCLASE DGCP"/>
    <property type="match status" value="1"/>
</dbReference>
<dbReference type="Pfam" id="PF00909">
    <property type="entry name" value="Ammonium_transp"/>
    <property type="match status" value="1"/>
</dbReference>
<dbReference type="Gene3D" id="3.30.450.20">
    <property type="entry name" value="PAS domain"/>
    <property type="match status" value="1"/>
</dbReference>
<dbReference type="InterPro" id="IPR024041">
    <property type="entry name" value="NH4_transpt_AmtB-like_dom"/>
</dbReference>
<dbReference type="SUPFAM" id="SSF141868">
    <property type="entry name" value="EAL domain-like"/>
    <property type="match status" value="1"/>
</dbReference>
<dbReference type="Gene3D" id="3.30.70.270">
    <property type="match status" value="1"/>
</dbReference>
<feature type="transmembrane region" description="Helical" evidence="8">
    <location>
        <begin position="155"/>
        <end position="180"/>
    </location>
</feature>
<evidence type="ECO:0000259" key="12">
    <source>
        <dbReference type="PROSITE" id="PS50887"/>
    </source>
</evidence>
<feature type="transmembrane region" description="Helical" evidence="8">
    <location>
        <begin position="224"/>
        <end position="246"/>
    </location>
</feature>
<dbReference type="AlphaFoldDB" id="A0A4R3HZR6"/>
<dbReference type="PROSITE" id="PS50113">
    <property type="entry name" value="PAC"/>
    <property type="match status" value="1"/>
</dbReference>
<dbReference type="NCBIfam" id="TIGR00836">
    <property type="entry name" value="amt"/>
    <property type="match status" value="1"/>
</dbReference>
<sequence>MEDYSWLLVSAFLVFVMQAGFLCLETGRVRSKNNINVAAKNLADFILSILCFWLFGFAIMFGDSFFGIFGHQGFFFDGNGAPWNISFFVFQVMFCGTATTLMSGAVAERMSFIGYLLCALVLSGLIYPVTGHWAWSGVYNSDNPGWLEQLGFVDFAGSMVVHGVGGWIALITVIIIGPRLGRFDKGVTITQGSNLTISALGTMLLWFGWFGFNGGSTLVLNAQVPVVILNTCLAAAWGGLAAVAIGYYRQRYIDVPNLMNGVIAGLVAITACCHVVSTADAMIIGLVAGVIVYWGELWIERMRIDDALGVVPAHLFAGVWGVLAVALFGDLDTIGTGLGRLEQLAIQLLGIVAISAWCIGVGYPLLRLVNRWVPLRVSAHNEQQGMNVSEHRAASELLDLLTLMKHQQDEGDFSHQVPAQPFTEVGEIAGQYNRVIQRVNQEISARDDAIGRFRSSEQRKSAILDSSMDAIITLNPDGNIVEFNTSAERIFGCSKRHIQGRNFIDSFVLPEDRDSVRSSLKHHFVTAEGLLLNRRNSLTLMRSSGNHFPAEITITGAQLSSPTKGEFILSIRDVTRQRKLQEKLRQLAYSDPLTGLYNRTYLIEQISKMRNGLAQSDETLAVFFLDLDKFKRINDTLGHKAGDDLLCEVSVRLARVTREDDVIARWGGDEFIVLMKGQLSSESIAIKAMEILEVMRDPIELEGHHLSILTSIGIAQLAEKDQEADAFIQQADIAMYQAKMQGPGNYRIFATEMADRINRNFRYEQDLKNSLETELFSLVYQAKVKAGGSIVGLEALCRWQHPDDGMVPPDEFISLAEESNLILALSEQVFHLALSQLARWREAGIRLVPVSINVSGRQLLSESFVPFLHEALLKYGIEGRLLELEITEGVLVSDIDRCIEVLSKLKALGVAISVDDFGTGYSSLSYLKRLPIDVLKIDRSFIEECDSVSEDAKICETIINLARNLELTTVAEGVETQSQLAFLQSHGCDLYQGYYFHRPLPAAQVKGLLDEHGQLQPQGADEIGS</sequence>
<dbReference type="Proteomes" id="UP000295793">
    <property type="component" value="Unassembled WGS sequence"/>
</dbReference>
<feature type="transmembrane region" description="Helical" evidence="8">
    <location>
        <begin position="6"/>
        <end position="24"/>
    </location>
</feature>
<evidence type="ECO:0000256" key="5">
    <source>
        <dbReference type="ARBA" id="ARBA00022989"/>
    </source>
</evidence>
<dbReference type="PROSITE" id="PS50883">
    <property type="entry name" value="EAL"/>
    <property type="match status" value="1"/>
</dbReference>
<dbReference type="GO" id="GO:0008519">
    <property type="term" value="F:ammonium channel activity"/>
    <property type="evidence" value="ECO:0007669"/>
    <property type="project" value="InterPro"/>
</dbReference>
<keyword evidence="7" id="KW-0924">Ammonia transport</keyword>
<dbReference type="SUPFAM" id="SSF55785">
    <property type="entry name" value="PYP-like sensor domain (PAS domain)"/>
    <property type="match status" value="1"/>
</dbReference>
<dbReference type="InterPro" id="IPR000160">
    <property type="entry name" value="GGDEF_dom"/>
</dbReference>
<dbReference type="Gene3D" id="1.10.3430.10">
    <property type="entry name" value="Ammonium transporter AmtB like domains"/>
    <property type="match status" value="1"/>
</dbReference>
<evidence type="ECO:0000256" key="4">
    <source>
        <dbReference type="ARBA" id="ARBA00022692"/>
    </source>
</evidence>
<dbReference type="InterPro" id="IPR018047">
    <property type="entry name" value="Ammonium_transpt_CS"/>
</dbReference>
<evidence type="ECO:0000259" key="10">
    <source>
        <dbReference type="PROSITE" id="PS50113"/>
    </source>
</evidence>
<dbReference type="CDD" id="cd00130">
    <property type="entry name" value="PAS"/>
    <property type="match status" value="1"/>
</dbReference>
<dbReference type="PROSITE" id="PS50887">
    <property type="entry name" value="GGDEF"/>
    <property type="match status" value="1"/>
</dbReference>
<comment type="subcellular location">
    <subcellularLocation>
        <location evidence="1">Membrane</location>
        <topology evidence="1">Multi-pass membrane protein</topology>
    </subcellularLocation>
</comment>
<dbReference type="InterPro" id="IPR001905">
    <property type="entry name" value="Ammonium_transpt"/>
</dbReference>
<evidence type="ECO:0000313" key="14">
    <source>
        <dbReference type="Proteomes" id="UP000295793"/>
    </source>
</evidence>
<dbReference type="Pfam" id="PF00990">
    <property type="entry name" value="GGDEF"/>
    <property type="match status" value="1"/>
</dbReference>
<keyword evidence="14" id="KW-1185">Reference proteome</keyword>
<evidence type="ECO:0000259" key="11">
    <source>
        <dbReference type="PROSITE" id="PS50883"/>
    </source>
</evidence>
<dbReference type="InterPro" id="IPR052155">
    <property type="entry name" value="Biofilm_reg_signaling"/>
</dbReference>
<feature type="transmembrane region" description="Helical" evidence="8">
    <location>
        <begin position="258"/>
        <end position="277"/>
    </location>
</feature>
<dbReference type="PROSITE" id="PS50112">
    <property type="entry name" value="PAS"/>
    <property type="match status" value="1"/>
</dbReference>
<dbReference type="NCBIfam" id="TIGR00229">
    <property type="entry name" value="sensory_box"/>
    <property type="match status" value="1"/>
</dbReference>
<dbReference type="OrthoDB" id="9787514at2"/>
<dbReference type="EMBL" id="SLZR01000016">
    <property type="protein sequence ID" value="TCS38193.1"/>
    <property type="molecule type" value="Genomic_DNA"/>
</dbReference>
<organism evidence="13 14">
    <name type="scientific">Reinekea marinisedimentorum</name>
    <dbReference type="NCBI Taxonomy" id="230495"/>
    <lineage>
        <taxon>Bacteria</taxon>
        <taxon>Pseudomonadati</taxon>
        <taxon>Pseudomonadota</taxon>
        <taxon>Gammaproteobacteria</taxon>
        <taxon>Oceanospirillales</taxon>
        <taxon>Saccharospirillaceae</taxon>
        <taxon>Reinekea</taxon>
    </lineage>
</organism>
<proteinExistence type="inferred from homology"/>
<dbReference type="NCBIfam" id="TIGR00254">
    <property type="entry name" value="GGDEF"/>
    <property type="match status" value="1"/>
</dbReference>
<keyword evidence="5 8" id="KW-1133">Transmembrane helix</keyword>
<comment type="caution">
    <text evidence="13">The sequence shown here is derived from an EMBL/GenBank/DDBJ whole genome shotgun (WGS) entry which is preliminary data.</text>
</comment>
<feature type="transmembrane region" description="Helical" evidence="8">
    <location>
        <begin position="81"/>
        <end position="101"/>
    </location>
</feature>
<keyword evidence="4 8" id="KW-0812">Transmembrane</keyword>
<dbReference type="Pfam" id="PF13426">
    <property type="entry name" value="PAS_9"/>
    <property type="match status" value="1"/>
</dbReference>
<keyword evidence="6 8" id="KW-0472">Membrane</keyword>
<dbReference type="InterPro" id="IPR000700">
    <property type="entry name" value="PAS-assoc_C"/>
</dbReference>
<evidence type="ECO:0000256" key="2">
    <source>
        <dbReference type="ARBA" id="ARBA00005887"/>
    </source>
</evidence>
<comment type="similarity">
    <text evidence="2">Belongs to the ammonia transporter channel (TC 1.A.11.2) family.</text>
</comment>
<dbReference type="CDD" id="cd01948">
    <property type="entry name" value="EAL"/>
    <property type="match status" value="1"/>
</dbReference>
<dbReference type="SUPFAM" id="SSF111352">
    <property type="entry name" value="Ammonium transporter"/>
    <property type="match status" value="1"/>
</dbReference>